<dbReference type="PROSITE" id="PS51186">
    <property type="entry name" value="GNAT"/>
    <property type="match status" value="1"/>
</dbReference>
<sequence length="266" mass="28361">MTQSPVGTPDVVVDHLRTAAELDEASHLYRAVFGYDGSESGLNRRLLLALAANGGAALGARTTDGRLVAFGYGFPGWDGSRAWFYSQAVVVAADAQGLGLGRRLKHAQRLAALERGFTTMRWSFDPLYARNAHLNLDVLGAVGRWLHRDLYADGDSDRLVVEWDLTRDLQRDPGQDPADRPAPPAPWEPSGPADWGRVLRHPTLPGVAAVPFPATLQVGSGDRAAARATGARVEDALAGLLDEGLAAVSCVRLDAGTAVYVCEAGR</sequence>
<keyword evidence="3" id="KW-0808">Transferase</keyword>
<reference evidence="4" key="1">
    <citation type="submission" date="2016-10" db="EMBL/GenBank/DDBJ databases">
        <authorList>
            <person name="Varghese N."/>
            <person name="Submissions S."/>
        </authorList>
    </citation>
    <scope>NUCLEOTIDE SEQUENCE [LARGE SCALE GENOMIC DNA]</scope>
    <source>
        <strain evidence="4">CGMCC 4.6945</strain>
    </source>
</reference>
<proteinExistence type="predicted"/>
<dbReference type="PANTHER" id="PTHR41700">
    <property type="entry name" value="GCN5-RELATED N-ACETYLTRANSFERASE"/>
    <property type="match status" value="1"/>
</dbReference>
<dbReference type="Gene3D" id="3.40.630.30">
    <property type="match status" value="1"/>
</dbReference>
<feature type="compositionally biased region" description="Basic and acidic residues" evidence="1">
    <location>
        <begin position="169"/>
        <end position="179"/>
    </location>
</feature>
<evidence type="ECO:0000313" key="3">
    <source>
        <dbReference type="EMBL" id="SFB20126.1"/>
    </source>
</evidence>
<dbReference type="Proteomes" id="UP000199012">
    <property type="component" value="Unassembled WGS sequence"/>
</dbReference>
<evidence type="ECO:0000313" key="4">
    <source>
        <dbReference type="Proteomes" id="UP000199012"/>
    </source>
</evidence>
<dbReference type="SUPFAM" id="SSF55729">
    <property type="entry name" value="Acyl-CoA N-acyltransferases (Nat)"/>
    <property type="match status" value="1"/>
</dbReference>
<feature type="domain" description="N-acetyltransferase" evidence="2">
    <location>
        <begin position="11"/>
        <end position="168"/>
    </location>
</feature>
<dbReference type="CDD" id="cd04301">
    <property type="entry name" value="NAT_SF"/>
    <property type="match status" value="1"/>
</dbReference>
<dbReference type="InterPro" id="IPR000182">
    <property type="entry name" value="GNAT_dom"/>
</dbReference>
<dbReference type="InterPro" id="IPR016181">
    <property type="entry name" value="Acyl_CoA_acyltransferase"/>
</dbReference>
<dbReference type="RefSeq" id="WP_090033188.1">
    <property type="nucleotide sequence ID" value="NZ_BONM01000004.1"/>
</dbReference>
<evidence type="ECO:0000259" key="2">
    <source>
        <dbReference type="PROSITE" id="PS51186"/>
    </source>
</evidence>
<dbReference type="STRING" id="988821.SAMN05421867_109162"/>
<accession>A0A1I0Z4V4</accession>
<name>A0A1I0Z4V4_9CELL</name>
<dbReference type="OrthoDB" id="9797990at2"/>
<dbReference type="PANTHER" id="PTHR41700:SF1">
    <property type="entry name" value="N-ACETYLTRANSFERASE DOMAIN-CONTAINING PROTEIN"/>
    <property type="match status" value="1"/>
</dbReference>
<keyword evidence="4" id="KW-1185">Reference proteome</keyword>
<protein>
    <submittedName>
        <fullName evidence="3">Predicted acetyltransferase, GNAT superfamily</fullName>
    </submittedName>
</protein>
<feature type="region of interest" description="Disordered" evidence="1">
    <location>
        <begin position="169"/>
        <end position="196"/>
    </location>
</feature>
<organism evidence="3 4">
    <name type="scientific">Cellulomonas marina</name>
    <dbReference type="NCBI Taxonomy" id="988821"/>
    <lineage>
        <taxon>Bacteria</taxon>
        <taxon>Bacillati</taxon>
        <taxon>Actinomycetota</taxon>
        <taxon>Actinomycetes</taxon>
        <taxon>Micrococcales</taxon>
        <taxon>Cellulomonadaceae</taxon>
        <taxon>Cellulomonas</taxon>
    </lineage>
</organism>
<dbReference type="Pfam" id="PF00583">
    <property type="entry name" value="Acetyltransf_1"/>
    <property type="match status" value="1"/>
</dbReference>
<dbReference type="AlphaFoldDB" id="A0A1I0Z4V4"/>
<dbReference type="InterPro" id="IPR038764">
    <property type="entry name" value="GNAT_N_AcTrfase_prd"/>
</dbReference>
<dbReference type="GO" id="GO:0016747">
    <property type="term" value="F:acyltransferase activity, transferring groups other than amino-acyl groups"/>
    <property type="evidence" value="ECO:0007669"/>
    <property type="project" value="InterPro"/>
</dbReference>
<gene>
    <name evidence="3" type="ORF">SAMN05421867_109162</name>
</gene>
<dbReference type="EMBL" id="FOKA01000009">
    <property type="protein sequence ID" value="SFB20126.1"/>
    <property type="molecule type" value="Genomic_DNA"/>
</dbReference>
<evidence type="ECO:0000256" key="1">
    <source>
        <dbReference type="SAM" id="MobiDB-lite"/>
    </source>
</evidence>
<feature type="compositionally biased region" description="Pro residues" evidence="1">
    <location>
        <begin position="180"/>
        <end position="189"/>
    </location>
</feature>